<protein>
    <submittedName>
        <fullName evidence="2">Uncharacterized protein</fullName>
    </submittedName>
</protein>
<reference evidence="2 3" key="1">
    <citation type="submission" date="2019-02" db="EMBL/GenBank/DDBJ databases">
        <authorList>
            <person name="Feng G."/>
        </authorList>
    </citation>
    <scope>NUCLEOTIDE SEQUENCE [LARGE SCALE GENOMIC DNA]</scope>
    <source>
        <strain evidence="2 3">DSM 26779</strain>
    </source>
</reference>
<accession>A0A4Q4J8A2</accession>
<evidence type="ECO:0000313" key="2">
    <source>
        <dbReference type="EMBL" id="RYM02553.1"/>
    </source>
</evidence>
<keyword evidence="1" id="KW-0472">Membrane</keyword>
<dbReference type="EMBL" id="SEOM01000002">
    <property type="protein sequence ID" value="RYM02553.1"/>
    <property type="molecule type" value="Genomic_DNA"/>
</dbReference>
<keyword evidence="1" id="KW-0812">Transmembrane</keyword>
<feature type="transmembrane region" description="Helical" evidence="1">
    <location>
        <begin position="82"/>
        <end position="101"/>
    </location>
</feature>
<dbReference type="RefSeq" id="WP_129965427.1">
    <property type="nucleotide sequence ID" value="NZ_JACBZE010000002.1"/>
</dbReference>
<comment type="caution">
    <text evidence="2">The sequence shown here is derived from an EMBL/GenBank/DDBJ whole genome shotgun (WGS) entry which is preliminary data.</text>
</comment>
<gene>
    <name evidence="2" type="ORF">EWH08_10175</name>
</gene>
<feature type="transmembrane region" description="Helical" evidence="1">
    <location>
        <begin position="130"/>
        <end position="148"/>
    </location>
</feature>
<feature type="transmembrane region" description="Helical" evidence="1">
    <location>
        <begin position="52"/>
        <end position="70"/>
    </location>
</feature>
<proteinExistence type="predicted"/>
<dbReference type="AlphaFoldDB" id="A0A4Q4J8A2"/>
<organism evidence="2 3">
    <name type="scientific">Sphingobium indicum</name>
    <dbReference type="NCBI Taxonomy" id="332055"/>
    <lineage>
        <taxon>Bacteria</taxon>
        <taxon>Pseudomonadati</taxon>
        <taxon>Pseudomonadota</taxon>
        <taxon>Alphaproteobacteria</taxon>
        <taxon>Sphingomonadales</taxon>
        <taxon>Sphingomonadaceae</taxon>
        <taxon>Sphingobium</taxon>
    </lineage>
</organism>
<keyword evidence="1" id="KW-1133">Transmembrane helix</keyword>
<dbReference type="Proteomes" id="UP000292734">
    <property type="component" value="Unassembled WGS sequence"/>
</dbReference>
<name>A0A4Q4J8A2_9SPHN</name>
<feature type="transmembrane region" description="Helical" evidence="1">
    <location>
        <begin position="160"/>
        <end position="178"/>
    </location>
</feature>
<evidence type="ECO:0000256" key="1">
    <source>
        <dbReference type="SAM" id="Phobius"/>
    </source>
</evidence>
<evidence type="ECO:0000313" key="3">
    <source>
        <dbReference type="Proteomes" id="UP000292734"/>
    </source>
</evidence>
<sequence>MFDSMGAFNNQFTPVDGGYLYYPSKNSGGKLVTADEYEQLAAGWRKVAGRRGMWKIVGIVMLAIIFWTTISKSLSLPEWSDSIMVAASVAGISAWLLWASFAPRRLVRDRPAMTPPRPVSETKRQARALLNWRFITFALFLSGIAFFGSLNAPERDFKSWAWLIGSGAMFGLYIWIGIRKFLDR</sequence>